<dbReference type="RefSeq" id="WP_202662282.1">
    <property type="nucleotide sequence ID" value="NZ_JAESVP010000010.1"/>
</dbReference>
<sequence length="499" mass="53144">MTTKRLTIHGLPTVLARDGWWLGPEPDAVPDAAPEAGSTGSGAMAGRSLSPLASRGLGLVVLVVLGDLLFWGQVPGLSLAVFAGAVFGLATMQVPGLAKARPAGLLVLGLLPVVEYVQALSLAFLALSLTTAIVWAHLPGLTAGGKLVSGLRLLARLPLGGILGLLHLVMNRSARPGSITSPRSFLRNWAVPLGGTLVFAALLADANPLIEQALSLNFDAVRLINRAAFWAGIALLAWPLLDLPTPVHLAARAVALPGINAGSVLRALVMFNLLIGLQSGLDLSILLGGAQLPRGMSFAAYAHRGAYPLLATALLAWAFALSARPYLGEHRLIRPLMLLWLGQNMVLCASALLRLDLYVQAYGLTYLRIRAGIWVVLVAAGLWLCLWQVVQRRSNLWLLSRVAVMGLATLYLCSFVNFAALIVRHNLAQPRGDAWYTCALGPTAAAAIAEAMAQNPQLTLDLPGCAPDAPQITGWRDWGFRNWRVDRYLAAHPVVRFVP</sequence>
<feature type="transmembrane region" description="Helical" evidence="1">
    <location>
        <begin position="77"/>
        <end position="96"/>
    </location>
</feature>
<protein>
    <submittedName>
        <fullName evidence="2">DUF4173 domain-containing protein</fullName>
    </submittedName>
</protein>
<dbReference type="AlphaFoldDB" id="A0A8J7MZH0"/>
<proteinExistence type="predicted"/>
<comment type="caution">
    <text evidence="2">The sequence shown here is derived from an EMBL/GenBank/DDBJ whole genome shotgun (WGS) entry which is preliminary data.</text>
</comment>
<keyword evidence="1" id="KW-0472">Membrane</keyword>
<dbReference type="Proteomes" id="UP000619033">
    <property type="component" value="Unassembled WGS sequence"/>
</dbReference>
<feature type="transmembrane region" description="Helical" evidence="1">
    <location>
        <begin position="150"/>
        <end position="169"/>
    </location>
</feature>
<feature type="transmembrane region" description="Helical" evidence="1">
    <location>
        <begin position="223"/>
        <end position="241"/>
    </location>
</feature>
<gene>
    <name evidence="2" type="ORF">JI744_16535</name>
</gene>
<dbReference type="InterPro" id="IPR025291">
    <property type="entry name" value="DUF4153"/>
</dbReference>
<dbReference type="EMBL" id="JAESVP010000010">
    <property type="protein sequence ID" value="MBL4929714.1"/>
    <property type="molecule type" value="Genomic_DNA"/>
</dbReference>
<feature type="transmembrane region" description="Helical" evidence="1">
    <location>
        <begin position="298"/>
        <end position="320"/>
    </location>
</feature>
<feature type="transmembrane region" description="Helical" evidence="1">
    <location>
        <begin position="340"/>
        <end position="359"/>
    </location>
</feature>
<keyword evidence="1" id="KW-1133">Transmembrane helix</keyword>
<keyword evidence="1" id="KW-0812">Transmembrane</keyword>
<accession>A0A8J7MZH0</accession>
<keyword evidence="3" id="KW-1185">Reference proteome</keyword>
<evidence type="ECO:0000313" key="2">
    <source>
        <dbReference type="EMBL" id="MBL4929714.1"/>
    </source>
</evidence>
<feature type="transmembrane region" description="Helical" evidence="1">
    <location>
        <begin position="116"/>
        <end position="138"/>
    </location>
</feature>
<dbReference type="Pfam" id="PF13687">
    <property type="entry name" value="DUF4153"/>
    <property type="match status" value="1"/>
</dbReference>
<feature type="transmembrane region" description="Helical" evidence="1">
    <location>
        <begin position="52"/>
        <end position="70"/>
    </location>
</feature>
<evidence type="ECO:0000256" key="1">
    <source>
        <dbReference type="SAM" id="Phobius"/>
    </source>
</evidence>
<name>A0A8J7MZH0_9RHOB</name>
<feature type="transmembrane region" description="Helical" evidence="1">
    <location>
        <begin position="402"/>
        <end position="423"/>
    </location>
</feature>
<feature type="transmembrane region" description="Helical" evidence="1">
    <location>
        <begin position="371"/>
        <end position="390"/>
    </location>
</feature>
<reference evidence="2" key="1">
    <citation type="submission" date="2021-01" db="EMBL/GenBank/DDBJ databases">
        <title>Genome seq and assembly of Tabrizicola sp. KVB23.</title>
        <authorList>
            <person name="Chhetri G."/>
        </authorList>
    </citation>
    <scope>NUCLEOTIDE SEQUENCE</scope>
    <source>
        <strain evidence="2">KVB23</strain>
    </source>
</reference>
<feature type="transmembrane region" description="Helical" evidence="1">
    <location>
        <begin position="253"/>
        <end position="277"/>
    </location>
</feature>
<organism evidence="2 3">
    <name type="scientific">Fuscibacter oryzae</name>
    <dbReference type="NCBI Taxonomy" id="2803939"/>
    <lineage>
        <taxon>Bacteria</taxon>
        <taxon>Pseudomonadati</taxon>
        <taxon>Pseudomonadota</taxon>
        <taxon>Alphaproteobacteria</taxon>
        <taxon>Rhodobacterales</taxon>
        <taxon>Paracoccaceae</taxon>
        <taxon>Fuscibacter</taxon>
    </lineage>
</organism>
<feature type="transmembrane region" description="Helical" evidence="1">
    <location>
        <begin position="189"/>
        <end position="211"/>
    </location>
</feature>
<evidence type="ECO:0000313" key="3">
    <source>
        <dbReference type="Proteomes" id="UP000619033"/>
    </source>
</evidence>